<dbReference type="GO" id="GO:0005886">
    <property type="term" value="C:plasma membrane"/>
    <property type="evidence" value="ECO:0007669"/>
    <property type="project" value="TreeGrafter"/>
</dbReference>
<evidence type="ECO:0000313" key="3">
    <source>
        <dbReference type="Proteomes" id="UP001193389"/>
    </source>
</evidence>
<evidence type="ECO:0000259" key="1">
    <source>
        <dbReference type="Pfam" id="PF01814"/>
    </source>
</evidence>
<dbReference type="SUPFAM" id="SSF55785">
    <property type="entry name" value="PYP-like sensor domain (PAS domain)"/>
    <property type="match status" value="1"/>
</dbReference>
<dbReference type="EMBL" id="AP018694">
    <property type="protein sequence ID" value="BBE18733.1"/>
    <property type="molecule type" value="Genomic_DNA"/>
</dbReference>
<dbReference type="InterPro" id="IPR035965">
    <property type="entry name" value="PAS-like_dom_sf"/>
</dbReference>
<protein>
    <recommendedName>
        <fullName evidence="1">Hemerythrin-like domain-containing protein</fullName>
    </recommendedName>
</protein>
<name>A0A5K7SAX8_9BACT</name>
<accession>A0A5K7SAX8</accession>
<dbReference type="RefSeq" id="WP_318347043.1">
    <property type="nucleotide sequence ID" value="NZ_AP018694.1"/>
</dbReference>
<dbReference type="KEGG" id="anf:AQPE_2898"/>
<dbReference type="Pfam" id="PF13596">
    <property type="entry name" value="PAS_10"/>
    <property type="match status" value="1"/>
</dbReference>
<gene>
    <name evidence="2" type="ORF">AQPE_2898</name>
</gene>
<dbReference type="PANTHER" id="PTHR39966">
    <property type="entry name" value="BLL2471 PROTEIN-RELATED"/>
    <property type="match status" value="1"/>
</dbReference>
<organism evidence="2 3">
    <name type="scientific">Aquipluma nitroreducens</name>
    <dbReference type="NCBI Taxonomy" id="2010828"/>
    <lineage>
        <taxon>Bacteria</taxon>
        <taxon>Pseudomonadati</taxon>
        <taxon>Bacteroidota</taxon>
        <taxon>Bacteroidia</taxon>
        <taxon>Marinilabiliales</taxon>
        <taxon>Prolixibacteraceae</taxon>
        <taxon>Aquipluma</taxon>
    </lineage>
</organism>
<reference evidence="2" key="1">
    <citation type="journal article" date="2020" name="Int. J. Syst. Evol. Microbiol.">
        <title>Aquipluma nitroreducens gen. nov. sp. nov., a novel facultatively anaerobic bacterium isolated from a freshwater lake.</title>
        <authorList>
            <person name="Watanabe M."/>
            <person name="Kojima H."/>
            <person name="Fukui M."/>
        </authorList>
    </citation>
    <scope>NUCLEOTIDE SEQUENCE</scope>
    <source>
        <strain evidence="2">MeG22</strain>
    </source>
</reference>
<evidence type="ECO:0000313" key="2">
    <source>
        <dbReference type="EMBL" id="BBE18733.1"/>
    </source>
</evidence>
<proteinExistence type="predicted"/>
<dbReference type="InterPro" id="IPR012312">
    <property type="entry name" value="Hemerythrin-like"/>
</dbReference>
<dbReference type="Proteomes" id="UP001193389">
    <property type="component" value="Chromosome"/>
</dbReference>
<sequence>MSEFTNHKASRVKKLVELFQLVIQEEMTSALVANYQQVIDLAEPGDVIAVVDELVNLQIPMPRLKMGINKALNLLNKSLQEFPYTEPASGSFLDFLIQNNEQIDQKLKAIRPLLKEINQGNRLVKDELKDKLTDLSKIDLHYQIKENVLFPMVEKYLPDYRCVQVMWSFHDDIRRNLKEAIQLLNATDFDLKKLNRLVGDLFFNIYAIKFREERILFPVISGIIPENELKALIAEGLKIGFPFISPEIWNEAINMATSELSGEVDLKTGYLSAEQIMLVFNHLPVDITYVDENNKVKFYSTPEKRIFRRTNSIIGRDVKNCHPHESVHVVEQIVEAFRNGDKDKASFWIQLKGEFILIQYFAVRDELGNYKGVVEVSQEITEIRNIQGERRLLDWGNVVKNSW</sequence>
<keyword evidence="3" id="KW-1185">Reference proteome</keyword>
<dbReference type="PANTHER" id="PTHR39966:SF3">
    <property type="entry name" value="DUF438 DOMAIN-CONTAINING PROTEIN"/>
    <property type="match status" value="1"/>
</dbReference>
<dbReference type="Gene3D" id="3.30.450.20">
    <property type="entry name" value="PAS domain"/>
    <property type="match status" value="1"/>
</dbReference>
<dbReference type="AlphaFoldDB" id="A0A5K7SAX8"/>
<feature type="domain" description="Hemerythrin-like" evidence="1">
    <location>
        <begin position="93"/>
        <end position="218"/>
    </location>
</feature>
<dbReference type="Pfam" id="PF01814">
    <property type="entry name" value="Hemerythrin"/>
    <property type="match status" value="1"/>
</dbReference>
<dbReference type="Gene3D" id="1.20.120.520">
    <property type="entry name" value="nmb1532 protein domain like"/>
    <property type="match status" value="1"/>
</dbReference>